<keyword evidence="3 9" id="KW-0812">Transmembrane</keyword>
<gene>
    <name evidence="13" type="primary">LOC106469313</name>
</gene>
<protein>
    <submittedName>
        <fullName evidence="13">Multidrug resistance-associated protein 1-like</fullName>
    </submittedName>
</protein>
<dbReference type="SUPFAM" id="SSF90123">
    <property type="entry name" value="ABC transporter transmembrane region"/>
    <property type="match status" value="1"/>
</dbReference>
<dbReference type="GeneID" id="106469313"/>
<organism evidence="12 13">
    <name type="scientific">Limulus polyphemus</name>
    <name type="common">Atlantic horseshoe crab</name>
    <dbReference type="NCBI Taxonomy" id="6850"/>
    <lineage>
        <taxon>Eukaryota</taxon>
        <taxon>Metazoa</taxon>
        <taxon>Ecdysozoa</taxon>
        <taxon>Arthropoda</taxon>
        <taxon>Chelicerata</taxon>
        <taxon>Merostomata</taxon>
        <taxon>Xiphosura</taxon>
        <taxon>Limulidae</taxon>
        <taxon>Limulus</taxon>
    </lineage>
</organism>
<dbReference type="Gene3D" id="3.40.50.300">
    <property type="entry name" value="P-loop containing nucleotide triphosphate hydrolases"/>
    <property type="match status" value="1"/>
</dbReference>
<dbReference type="InterPro" id="IPR036640">
    <property type="entry name" value="ABC1_TM_sf"/>
</dbReference>
<dbReference type="CDD" id="cd18603">
    <property type="entry name" value="ABC_6TM_MRP1_2_3_6_D2_like"/>
    <property type="match status" value="1"/>
</dbReference>
<evidence type="ECO:0000313" key="12">
    <source>
        <dbReference type="Proteomes" id="UP000694941"/>
    </source>
</evidence>
<keyword evidence="2" id="KW-0813">Transport</keyword>
<evidence type="ECO:0000259" key="11">
    <source>
        <dbReference type="PROSITE" id="PS50929"/>
    </source>
</evidence>
<keyword evidence="12" id="KW-1185">Reference proteome</keyword>
<keyword evidence="6" id="KW-0067">ATP-binding</keyword>
<keyword evidence="4" id="KW-0677">Repeat</keyword>
<dbReference type="RefSeq" id="XP_022253508.1">
    <property type="nucleotide sequence ID" value="XM_022397800.1"/>
</dbReference>
<evidence type="ECO:0000256" key="8">
    <source>
        <dbReference type="ARBA" id="ARBA00023136"/>
    </source>
</evidence>
<dbReference type="PROSITE" id="PS50893">
    <property type="entry name" value="ABC_TRANSPORTER_2"/>
    <property type="match status" value="1"/>
</dbReference>
<keyword evidence="5" id="KW-0547">Nucleotide-binding</keyword>
<dbReference type="PANTHER" id="PTHR24223">
    <property type="entry name" value="ATP-BINDING CASSETTE SUB-FAMILY C"/>
    <property type="match status" value="1"/>
</dbReference>
<feature type="domain" description="ABC transporter" evidence="10">
    <location>
        <begin position="344"/>
        <end position="578"/>
    </location>
</feature>
<accession>A0ABM1TCA2</accession>
<dbReference type="CDD" id="cd03244">
    <property type="entry name" value="ABCC_MRP_domain2"/>
    <property type="match status" value="1"/>
</dbReference>
<feature type="transmembrane region" description="Helical" evidence="9">
    <location>
        <begin position="136"/>
        <end position="159"/>
    </location>
</feature>
<dbReference type="PROSITE" id="PS00211">
    <property type="entry name" value="ABC_TRANSPORTER_1"/>
    <property type="match status" value="1"/>
</dbReference>
<evidence type="ECO:0000256" key="5">
    <source>
        <dbReference type="ARBA" id="ARBA00022741"/>
    </source>
</evidence>
<evidence type="ECO:0000259" key="10">
    <source>
        <dbReference type="PROSITE" id="PS50893"/>
    </source>
</evidence>
<sequence>MEVGKVKSSVYIDYLHNMSYLFAFAAIFSIAVFQVCEVGANLWLSAWSTDEPMPDGTQNIALQNWRLTIYGLLGAAQGVSVLCGGMFLAVGAVQASRDLHNRMVERTFQAPMSFFDTTPTGRILNRFGKDVDVVDTLIPIAFKGFLDYFFALIGAFVVISLSNPIFIVAVIPFSGLYYLLQRVYLAVSRQLKRLESVTRSPIYNNFSETISGASSIRAYKAQDFFIRINEDRVDINNNCYFQGMVTNRWLAIRLDFLSSIIVLAASLLAVFGRDSLNPGIVGLSLSYALNITEALTYLIRKAADLETRIVSVERIDEYNDLPAEAEWENQEKKPRQPWPSKGVVEFRNYSTRYREGLDLVLRDVDIAIKSGEKVGIVGRTGAGKSSMTLSLFRIIEPAGGSIIIDGVDISHIGLHDLRSNLTIIPQDPVLYTGPLRINLDPNHSYTDEEVWRALEQAHLKPFVSSLAEGVNFQVSEGGENMSLGQRQLVCLARALLRKSKVLVLDEATAAVDLETDKLIQNTIQTEFSECTVITIAHRLHTILDYNRIIVMEKGRIVETGNPSTLLSSPTSMFYSMAKDANLL</sequence>
<keyword evidence="8 9" id="KW-0472">Membrane</keyword>
<feature type="transmembrane region" description="Helical" evidence="9">
    <location>
        <begin position="165"/>
        <end position="185"/>
    </location>
</feature>
<feature type="transmembrane region" description="Helical" evidence="9">
    <location>
        <begin position="250"/>
        <end position="272"/>
    </location>
</feature>
<comment type="subcellular location">
    <subcellularLocation>
        <location evidence="1">Vacuole membrane</location>
        <topology evidence="1">Multi-pass membrane protein</topology>
    </subcellularLocation>
</comment>
<dbReference type="InterPro" id="IPR011527">
    <property type="entry name" value="ABC1_TM_dom"/>
</dbReference>
<name>A0ABM1TCA2_LIMPO</name>
<feature type="transmembrane region" description="Helical" evidence="9">
    <location>
        <begin position="67"/>
        <end position="93"/>
    </location>
</feature>
<dbReference type="InterPro" id="IPR017871">
    <property type="entry name" value="ABC_transporter-like_CS"/>
</dbReference>
<dbReference type="InterPro" id="IPR050173">
    <property type="entry name" value="ABC_transporter_C-like"/>
</dbReference>
<feature type="domain" description="ABC transmembrane type-1" evidence="11">
    <location>
        <begin position="24"/>
        <end position="307"/>
    </location>
</feature>
<evidence type="ECO:0000256" key="2">
    <source>
        <dbReference type="ARBA" id="ARBA00022448"/>
    </source>
</evidence>
<evidence type="ECO:0000256" key="9">
    <source>
        <dbReference type="SAM" id="Phobius"/>
    </source>
</evidence>
<dbReference type="Proteomes" id="UP000694941">
    <property type="component" value="Unplaced"/>
</dbReference>
<proteinExistence type="predicted"/>
<evidence type="ECO:0000256" key="3">
    <source>
        <dbReference type="ARBA" id="ARBA00022692"/>
    </source>
</evidence>
<dbReference type="Pfam" id="PF00664">
    <property type="entry name" value="ABC_membrane"/>
    <property type="match status" value="1"/>
</dbReference>
<dbReference type="PANTHER" id="PTHR24223:SF443">
    <property type="entry name" value="MULTIDRUG-RESISTANCE LIKE PROTEIN 1, ISOFORM I"/>
    <property type="match status" value="1"/>
</dbReference>
<evidence type="ECO:0000256" key="1">
    <source>
        <dbReference type="ARBA" id="ARBA00004128"/>
    </source>
</evidence>
<dbReference type="SUPFAM" id="SSF52540">
    <property type="entry name" value="P-loop containing nucleoside triphosphate hydrolases"/>
    <property type="match status" value="1"/>
</dbReference>
<evidence type="ECO:0000256" key="6">
    <source>
        <dbReference type="ARBA" id="ARBA00022840"/>
    </source>
</evidence>
<dbReference type="InterPro" id="IPR027417">
    <property type="entry name" value="P-loop_NTPase"/>
</dbReference>
<dbReference type="Pfam" id="PF00005">
    <property type="entry name" value="ABC_tran"/>
    <property type="match status" value="1"/>
</dbReference>
<keyword evidence="7 9" id="KW-1133">Transmembrane helix</keyword>
<evidence type="ECO:0000256" key="7">
    <source>
        <dbReference type="ARBA" id="ARBA00022989"/>
    </source>
</evidence>
<reference evidence="13" key="1">
    <citation type="submission" date="2025-08" db="UniProtKB">
        <authorList>
            <consortium name="RefSeq"/>
        </authorList>
    </citation>
    <scope>IDENTIFICATION</scope>
    <source>
        <tissue evidence="13">Muscle</tissue>
    </source>
</reference>
<evidence type="ECO:0000256" key="4">
    <source>
        <dbReference type="ARBA" id="ARBA00022737"/>
    </source>
</evidence>
<dbReference type="Gene3D" id="1.20.1560.10">
    <property type="entry name" value="ABC transporter type 1, transmembrane domain"/>
    <property type="match status" value="1"/>
</dbReference>
<dbReference type="SMART" id="SM00382">
    <property type="entry name" value="AAA"/>
    <property type="match status" value="1"/>
</dbReference>
<dbReference type="InterPro" id="IPR003593">
    <property type="entry name" value="AAA+_ATPase"/>
</dbReference>
<dbReference type="PROSITE" id="PS50929">
    <property type="entry name" value="ABC_TM1F"/>
    <property type="match status" value="1"/>
</dbReference>
<evidence type="ECO:0000313" key="13">
    <source>
        <dbReference type="RefSeq" id="XP_022253508.1"/>
    </source>
</evidence>
<feature type="transmembrane region" description="Helical" evidence="9">
    <location>
        <begin position="21"/>
        <end position="47"/>
    </location>
</feature>
<dbReference type="InterPro" id="IPR003439">
    <property type="entry name" value="ABC_transporter-like_ATP-bd"/>
</dbReference>